<accession>A0A149VZ31</accession>
<organism evidence="2 3">
    <name type="scientific">Ferrovum myxofaciens</name>
    <dbReference type="NCBI Taxonomy" id="416213"/>
    <lineage>
        <taxon>Bacteria</taxon>
        <taxon>Pseudomonadati</taxon>
        <taxon>Pseudomonadota</taxon>
        <taxon>Betaproteobacteria</taxon>
        <taxon>Ferrovales</taxon>
        <taxon>Ferrovaceae</taxon>
        <taxon>Ferrovum</taxon>
    </lineage>
</organism>
<dbReference type="SUPFAM" id="SSF54523">
    <property type="entry name" value="Pili subunits"/>
    <property type="match status" value="1"/>
</dbReference>
<evidence type="ECO:0000313" key="3">
    <source>
        <dbReference type="Proteomes" id="UP000075653"/>
    </source>
</evidence>
<dbReference type="Pfam" id="PF07963">
    <property type="entry name" value="N_methyl"/>
    <property type="match status" value="1"/>
</dbReference>
<dbReference type="Proteomes" id="UP000075653">
    <property type="component" value="Unassembled WGS sequence"/>
</dbReference>
<dbReference type="PATRIC" id="fig|1789004.3.peg.1062"/>
<name>A0A149VZ31_9PROT</name>
<evidence type="ECO:0000313" key="2">
    <source>
        <dbReference type="EMBL" id="KXW58438.1"/>
    </source>
</evidence>
<dbReference type="InterPro" id="IPR045584">
    <property type="entry name" value="Pilin-like"/>
</dbReference>
<dbReference type="InterPro" id="IPR012902">
    <property type="entry name" value="N_methyl_site"/>
</dbReference>
<dbReference type="STRING" id="1789004.FEMY_10480"/>
<evidence type="ECO:0008006" key="4">
    <source>
        <dbReference type="Google" id="ProtNLM"/>
    </source>
</evidence>
<feature type="transmembrane region" description="Helical" evidence="1">
    <location>
        <begin position="6"/>
        <end position="27"/>
    </location>
</feature>
<keyword evidence="1" id="KW-1133">Transmembrane helix</keyword>
<dbReference type="RefSeq" id="WP_062187881.1">
    <property type="nucleotide sequence ID" value="NZ_LRRD01000014.1"/>
</dbReference>
<protein>
    <recommendedName>
        <fullName evidence="4">Prepilin-type N-terminal cleavage/methylation domain-containing protein</fullName>
    </recommendedName>
</protein>
<keyword evidence="3" id="KW-1185">Reference proteome</keyword>
<keyword evidence="1" id="KW-0472">Membrane</keyword>
<sequence>MRGFTLVEVMIVALLMSIMALMSWRVLESMTRTQSVLHERGLALEDTQALFNQWQRDCQALLPPDQWVLGVPVHLGTRQMAWVVHEDGAVRVVSYALAGGVVRRAISPALTTRGELNGVWQAVLQGELPQNSGGQASTLVVAGGVDLQDQAWLGGQGWVDATQDPALNVQSVQVRGLALEIFLGGTAAPLRQVCLTGQD</sequence>
<dbReference type="NCBIfam" id="TIGR02532">
    <property type="entry name" value="IV_pilin_GFxxxE"/>
    <property type="match status" value="1"/>
</dbReference>
<comment type="caution">
    <text evidence="2">The sequence shown here is derived from an EMBL/GenBank/DDBJ whole genome shotgun (WGS) entry which is preliminary data.</text>
</comment>
<dbReference type="PROSITE" id="PS00409">
    <property type="entry name" value="PROKAR_NTER_METHYL"/>
    <property type="match status" value="1"/>
</dbReference>
<dbReference type="EMBL" id="LRRD01000014">
    <property type="protein sequence ID" value="KXW58438.1"/>
    <property type="molecule type" value="Genomic_DNA"/>
</dbReference>
<dbReference type="AlphaFoldDB" id="A0A149VZ31"/>
<gene>
    <name evidence="2" type="ORF">FEMY_10480</name>
</gene>
<evidence type="ECO:0000256" key="1">
    <source>
        <dbReference type="SAM" id="Phobius"/>
    </source>
</evidence>
<proteinExistence type="predicted"/>
<keyword evidence="1" id="KW-0812">Transmembrane</keyword>
<reference evidence="2 3" key="1">
    <citation type="submission" date="2016-01" db="EMBL/GenBank/DDBJ databases">
        <title>Genome sequence of the acidophilic iron oxidising Ferrovum strain Z-31.</title>
        <authorList>
            <person name="Poehlein A."/>
            <person name="Ullrich S.R."/>
            <person name="Schloemann M."/>
            <person name="Muehling M."/>
            <person name="Daniel R."/>
        </authorList>
    </citation>
    <scope>NUCLEOTIDE SEQUENCE [LARGE SCALE GENOMIC DNA]</scope>
    <source>
        <strain evidence="2 3">Z-31</strain>
    </source>
</reference>